<keyword evidence="1" id="KW-1133">Transmembrane helix</keyword>
<dbReference type="AlphaFoldDB" id="A0AA90UEV1"/>
<gene>
    <name evidence="2" type="ORF">F7D95_06595</name>
</gene>
<evidence type="ECO:0000313" key="2">
    <source>
        <dbReference type="EMBL" id="MQN12492.1"/>
    </source>
</evidence>
<organism evidence="2 3">
    <name type="scientific">Segatella copri</name>
    <dbReference type="NCBI Taxonomy" id="165179"/>
    <lineage>
        <taxon>Bacteria</taxon>
        <taxon>Pseudomonadati</taxon>
        <taxon>Bacteroidota</taxon>
        <taxon>Bacteroidia</taxon>
        <taxon>Bacteroidales</taxon>
        <taxon>Prevotellaceae</taxon>
        <taxon>Segatella</taxon>
    </lineage>
</organism>
<dbReference type="RefSeq" id="WP_153128359.1">
    <property type="nucleotide sequence ID" value="NZ_VZCW01000176.1"/>
</dbReference>
<name>A0AA90UEV1_9BACT</name>
<reference evidence="3" key="1">
    <citation type="submission" date="2019-09" db="EMBL/GenBank/DDBJ databases">
        <title>Distinct polysaccharide growth profiles of human intestinal Prevotella copri isolates.</title>
        <authorList>
            <person name="Fehlner-Peach H."/>
            <person name="Magnabosco C."/>
            <person name="Raghavan V."/>
            <person name="Scher J.U."/>
            <person name="Tett A."/>
            <person name="Cox L.M."/>
            <person name="Gottsegen C."/>
            <person name="Watters A."/>
            <person name="Wiltshire- Gordon J.D."/>
            <person name="Segata N."/>
            <person name="Bonneau R."/>
            <person name="Littman D.R."/>
        </authorList>
    </citation>
    <scope>NUCLEOTIDE SEQUENCE [LARGE SCALE GENOMIC DNA]</scope>
    <source>
        <strain evidence="3">iAQ1179</strain>
    </source>
</reference>
<evidence type="ECO:0000256" key="1">
    <source>
        <dbReference type="SAM" id="Phobius"/>
    </source>
</evidence>
<feature type="transmembrane region" description="Helical" evidence="1">
    <location>
        <begin position="193"/>
        <end position="215"/>
    </location>
</feature>
<keyword evidence="1" id="KW-0472">Membrane</keyword>
<proteinExistence type="predicted"/>
<feature type="transmembrane region" description="Helical" evidence="1">
    <location>
        <begin position="21"/>
        <end position="38"/>
    </location>
</feature>
<keyword evidence="1" id="KW-0812">Transmembrane</keyword>
<accession>A0AA90UEV1</accession>
<feature type="transmembrane region" description="Helical" evidence="1">
    <location>
        <begin position="110"/>
        <end position="134"/>
    </location>
</feature>
<feature type="transmembrane region" description="Helical" evidence="1">
    <location>
        <begin position="44"/>
        <end position="62"/>
    </location>
</feature>
<sequence length="226" mass="27770">MSKNEINKTGLKRLFLTQYSRIITWVLLSLPALYLYAKRAADDMLYQNAIPIIAFVIPFLLANGYGYKINNKTTVRYRRKYRYLFWILSNILCCAIMSLLDYYYFGKDYFYEIIKVVLCYSLICSPVVFVRTYYSRELDLLDYIYRNYEEHILRYIVLIVVGFYAVMFTLMWLSEQFNFKYLFHSSRENEHWIFISITMIEVIIYYIIYYIYYAYMNKKKRYIFYR</sequence>
<dbReference type="EMBL" id="VZCW01000176">
    <property type="protein sequence ID" value="MQN12492.1"/>
    <property type="molecule type" value="Genomic_DNA"/>
</dbReference>
<feature type="transmembrane region" description="Helical" evidence="1">
    <location>
        <begin position="155"/>
        <end position="173"/>
    </location>
</feature>
<protein>
    <submittedName>
        <fullName evidence="2">Uncharacterized protein</fullName>
    </submittedName>
</protein>
<comment type="caution">
    <text evidence="2">The sequence shown here is derived from an EMBL/GenBank/DDBJ whole genome shotgun (WGS) entry which is preliminary data.</text>
</comment>
<feature type="transmembrane region" description="Helical" evidence="1">
    <location>
        <begin position="83"/>
        <end position="104"/>
    </location>
</feature>
<dbReference type="Proteomes" id="UP000442105">
    <property type="component" value="Unassembled WGS sequence"/>
</dbReference>
<evidence type="ECO:0000313" key="3">
    <source>
        <dbReference type="Proteomes" id="UP000442105"/>
    </source>
</evidence>